<dbReference type="InterPro" id="IPR013126">
    <property type="entry name" value="Hsp_70_fam"/>
</dbReference>
<dbReference type="FunFam" id="3.30.420.40:FF:000071">
    <property type="entry name" value="Molecular chaperone DnaK"/>
    <property type="match status" value="1"/>
</dbReference>
<dbReference type="EMBL" id="FOHA01000023">
    <property type="protein sequence ID" value="SES05549.1"/>
    <property type="molecule type" value="Genomic_DNA"/>
</dbReference>
<evidence type="ECO:0000256" key="6">
    <source>
        <dbReference type="ARBA" id="ARBA00022741"/>
    </source>
</evidence>
<dbReference type="InterPro" id="IPR043129">
    <property type="entry name" value="ATPase_NBD"/>
</dbReference>
<evidence type="ECO:0000256" key="3">
    <source>
        <dbReference type="ARBA" id="ARBA00014415"/>
    </source>
</evidence>
<dbReference type="RefSeq" id="WP_245706284.1">
    <property type="nucleotide sequence ID" value="NZ_FOHA01000023.1"/>
</dbReference>
<sequence length="566" mass="63753">MVIIAILGIDLGTSNSAIGYWNGEEAILIPNAHGDLLTPSVVGIDNHDEVVVGKIAKERLITYPEQTFSLFKRYMGTNKTYTIGKHQFTSVDLSAFVLKSLKQDAESYLGEVCDKVVISVPAYFNNLQRQATLDAAKLAGLQVEKLISEPTAAALAYGLQQLGEELSCIVLDLGGGTFDVSILDMFEGIVQVISIAGDNYLGGEDFTKVILQHLLKKCELDFDQLTQSEKGILYKQAEFCKQQLSERNHVEVTFTIQEQAYTYQLTESEWKKLLADLLMKIQHPIIRALQDAKLKPKDFSAVLLIGGATKMPVFRQHMAKFFGKMPYMNLNPDEAVALGAVIQSALLNKNEKFDELILTDVCGYSLGIETAKTVNHQEKSGYFSPIIERNTTIPVSHAYPFYTTHPNQDQLHLKVFQGESMYVKNNILIGEIEFDINPKPSIQEIKVRFTYDKSGILEVIVSLESGEQKVLIIENNVSHALTPEEIKKRLKMLAKIKIHPRERAEVRLLLEISDRLFEESTAEKRYYIQRATEVFEEAIEQQNERSLQKAMKHFEQQLKEIEGAGL</sequence>
<comment type="similarity">
    <text evidence="2 13">Belongs to the heat shock protein 70 family.</text>
</comment>
<dbReference type="PANTHER" id="PTHR19375">
    <property type="entry name" value="HEAT SHOCK PROTEIN 70KDA"/>
    <property type="match status" value="1"/>
</dbReference>
<dbReference type="Gene3D" id="3.90.640.10">
    <property type="entry name" value="Actin, Chain A, domain 4"/>
    <property type="match status" value="1"/>
</dbReference>
<evidence type="ECO:0000256" key="11">
    <source>
        <dbReference type="ARBA" id="ARBA00030945"/>
    </source>
</evidence>
<gene>
    <name evidence="14" type="ORF">SAMN04488559_12324</name>
</gene>
<evidence type="ECO:0000256" key="9">
    <source>
        <dbReference type="ARBA" id="ARBA00023186"/>
    </source>
</evidence>
<evidence type="ECO:0000256" key="8">
    <source>
        <dbReference type="ARBA" id="ARBA00023016"/>
    </source>
</evidence>
<keyword evidence="7 13" id="KW-0067">ATP-binding</keyword>
<evidence type="ECO:0000256" key="2">
    <source>
        <dbReference type="ARBA" id="ARBA00007381"/>
    </source>
</evidence>
<dbReference type="Gene3D" id="3.30.420.40">
    <property type="match status" value="2"/>
</dbReference>
<reference evidence="14 15" key="1">
    <citation type="submission" date="2016-10" db="EMBL/GenBank/DDBJ databases">
        <authorList>
            <person name="de Groot N.N."/>
        </authorList>
    </citation>
    <scope>NUCLEOTIDE SEQUENCE [LARGE SCALE GENOMIC DNA]</scope>
    <source>
        <strain evidence="14 15">DSM 13760</strain>
    </source>
</reference>
<evidence type="ECO:0000313" key="14">
    <source>
        <dbReference type="EMBL" id="SES05549.1"/>
    </source>
</evidence>
<keyword evidence="15" id="KW-1185">Reference proteome</keyword>
<dbReference type="Pfam" id="PF00012">
    <property type="entry name" value="HSP70"/>
    <property type="match status" value="1"/>
</dbReference>
<accession>A0A1H9U873</accession>
<protein>
    <recommendedName>
        <fullName evidence="3">Chaperone protein DnaK</fullName>
    </recommendedName>
    <alternativeName>
        <fullName evidence="4">Chaperone protein dnaK</fullName>
    </alternativeName>
    <alternativeName>
        <fullName evidence="12">HSP70</fullName>
    </alternativeName>
    <alternativeName>
        <fullName evidence="11">Heat shock 70 kDa protein</fullName>
    </alternativeName>
    <alternativeName>
        <fullName evidence="10">Heat shock protein 70</fullName>
    </alternativeName>
</protein>
<comment type="function">
    <text evidence="1">Acts as a chaperone.</text>
</comment>
<dbReference type="Gene3D" id="2.60.34.10">
    <property type="entry name" value="Substrate Binding Domain Of DNAk, Chain A, domain 1"/>
    <property type="match status" value="1"/>
</dbReference>
<dbReference type="GO" id="GO:0140662">
    <property type="term" value="F:ATP-dependent protein folding chaperone"/>
    <property type="evidence" value="ECO:0007669"/>
    <property type="project" value="InterPro"/>
</dbReference>
<evidence type="ECO:0000256" key="10">
    <source>
        <dbReference type="ARBA" id="ARBA00030019"/>
    </source>
</evidence>
<dbReference type="SUPFAM" id="SSF53067">
    <property type="entry name" value="Actin-like ATPase domain"/>
    <property type="match status" value="2"/>
</dbReference>
<organism evidence="14 15">
    <name type="scientific">Isobaculum melis</name>
    <dbReference type="NCBI Taxonomy" id="142588"/>
    <lineage>
        <taxon>Bacteria</taxon>
        <taxon>Bacillati</taxon>
        <taxon>Bacillota</taxon>
        <taxon>Bacilli</taxon>
        <taxon>Lactobacillales</taxon>
        <taxon>Carnobacteriaceae</taxon>
        <taxon>Isobaculum</taxon>
    </lineage>
</organism>
<keyword evidence="6 13" id="KW-0547">Nucleotide-binding</keyword>
<dbReference type="PRINTS" id="PR00301">
    <property type="entry name" value="HEATSHOCK70"/>
</dbReference>
<evidence type="ECO:0000256" key="1">
    <source>
        <dbReference type="ARBA" id="ARBA00002290"/>
    </source>
</evidence>
<dbReference type="PROSITE" id="PS00329">
    <property type="entry name" value="HSP70_2"/>
    <property type="match status" value="1"/>
</dbReference>
<dbReference type="Proteomes" id="UP000198948">
    <property type="component" value="Unassembled WGS sequence"/>
</dbReference>
<dbReference type="SUPFAM" id="SSF100920">
    <property type="entry name" value="Heat shock protein 70kD (HSP70), peptide-binding domain"/>
    <property type="match status" value="1"/>
</dbReference>
<name>A0A1H9U873_9LACT</name>
<keyword evidence="5" id="KW-0597">Phosphoprotein</keyword>
<evidence type="ECO:0000256" key="13">
    <source>
        <dbReference type="RuleBase" id="RU003322"/>
    </source>
</evidence>
<evidence type="ECO:0000256" key="4">
    <source>
        <dbReference type="ARBA" id="ARBA00017249"/>
    </source>
</evidence>
<evidence type="ECO:0000256" key="7">
    <source>
        <dbReference type="ARBA" id="ARBA00022840"/>
    </source>
</evidence>
<dbReference type="InterPro" id="IPR018181">
    <property type="entry name" value="Heat_shock_70_CS"/>
</dbReference>
<keyword evidence="9" id="KW-0143">Chaperone</keyword>
<keyword evidence="8" id="KW-0346">Stress response</keyword>
<dbReference type="PROSITE" id="PS00297">
    <property type="entry name" value="HSP70_1"/>
    <property type="match status" value="1"/>
</dbReference>
<dbReference type="AlphaFoldDB" id="A0A1H9U873"/>
<dbReference type="InterPro" id="IPR029047">
    <property type="entry name" value="HSP70_peptide-bd_sf"/>
</dbReference>
<proteinExistence type="inferred from homology"/>
<evidence type="ECO:0000256" key="12">
    <source>
        <dbReference type="ARBA" id="ARBA00033103"/>
    </source>
</evidence>
<evidence type="ECO:0000313" key="15">
    <source>
        <dbReference type="Proteomes" id="UP000198948"/>
    </source>
</evidence>
<dbReference type="STRING" id="142588.SAMN04488559_12324"/>
<dbReference type="GO" id="GO:0005524">
    <property type="term" value="F:ATP binding"/>
    <property type="evidence" value="ECO:0007669"/>
    <property type="project" value="UniProtKB-KW"/>
</dbReference>
<evidence type="ECO:0000256" key="5">
    <source>
        <dbReference type="ARBA" id="ARBA00022553"/>
    </source>
</evidence>